<dbReference type="EMBL" id="ADKM02000062">
    <property type="protein sequence ID" value="EGC03739.1"/>
    <property type="molecule type" value="Genomic_DNA"/>
</dbReference>
<evidence type="ECO:0000256" key="1">
    <source>
        <dbReference type="SAM" id="Coils"/>
    </source>
</evidence>
<keyword evidence="2" id="KW-1133">Transmembrane helix</keyword>
<evidence type="ECO:0000313" key="3">
    <source>
        <dbReference type="EMBL" id="EGC03739.1"/>
    </source>
</evidence>
<name>E9SAL5_RUMAL</name>
<dbReference type="Gene3D" id="3.30.565.10">
    <property type="entry name" value="Histidine kinase-like ATPase, C-terminal domain"/>
    <property type="match status" value="1"/>
</dbReference>
<feature type="transmembrane region" description="Helical" evidence="2">
    <location>
        <begin position="80"/>
        <end position="102"/>
    </location>
</feature>
<protein>
    <submittedName>
        <fullName evidence="3">PAS domain S-box protein</fullName>
    </submittedName>
</protein>
<organism evidence="3 4">
    <name type="scientific">Ruminococcus albus 8</name>
    <dbReference type="NCBI Taxonomy" id="246199"/>
    <lineage>
        <taxon>Bacteria</taxon>
        <taxon>Bacillati</taxon>
        <taxon>Bacillota</taxon>
        <taxon>Clostridia</taxon>
        <taxon>Eubacteriales</taxon>
        <taxon>Oscillospiraceae</taxon>
        <taxon>Ruminococcus</taxon>
    </lineage>
</organism>
<evidence type="ECO:0000256" key="2">
    <source>
        <dbReference type="SAM" id="Phobius"/>
    </source>
</evidence>
<evidence type="ECO:0000313" key="4">
    <source>
        <dbReference type="Proteomes" id="UP000004259"/>
    </source>
</evidence>
<dbReference type="OrthoDB" id="9781904at2"/>
<dbReference type="STRING" id="246199.CUS_7977"/>
<sequence length="424" mass="47591">MTLTDAPISLLSVMGTGTFLLDILMLALIIRRHIAGLGRRIYFVCIPALTAGILLLWNITKVTRWRIMEMPVSEYEDRSYCPNTYLCLGLMLVLAVLGIVLWTRQEMDIKNSLTPQSLEEGLNSLPDGVAFTTPQGVPLFVNSTMHRTCIEAMGIPLFDSNLLELSLQRNKLRKGCSSEVRGKRYFLHLRDGSVRDIHKRLINVGGVKVWELTAYDVTERYQKSRELEERNEHLKEVNLRLRDYNNEMNALIREEEVLAAKIRIHDDVGRALLALKSYLIRGGDRAALMELWQFTAGILKGENEPDDSADPIGALREAAEAVGVRLTLNGEIPDDMRKVLVIAIHECLTNTVKHADGSELTVDLTDEDGVMTAVFTNDGKPPEGEISEKGGLKSLRTAVEQVRGEMELAAVPQFRLTIRVDRKE</sequence>
<reference evidence="3 4" key="1">
    <citation type="submission" date="2011-02" db="EMBL/GenBank/DDBJ databases">
        <authorList>
            <person name="Nelson K.E."/>
            <person name="Sutton G."/>
            <person name="Torralba M."/>
            <person name="Durkin S."/>
            <person name="Harkins D."/>
            <person name="Montgomery R."/>
            <person name="Ziemer C."/>
            <person name="Klaassens E."/>
            <person name="Ocuiv P."/>
            <person name="Morrison M."/>
        </authorList>
    </citation>
    <scope>NUCLEOTIDE SEQUENCE [LARGE SCALE GENOMIC DNA]</scope>
    <source>
        <strain evidence="3 4">8</strain>
    </source>
</reference>
<accession>E9SAL5</accession>
<comment type="caution">
    <text evidence="3">The sequence shown here is derived from an EMBL/GenBank/DDBJ whole genome shotgun (WGS) entry which is preliminary data.</text>
</comment>
<dbReference type="Proteomes" id="UP000004259">
    <property type="component" value="Unassembled WGS sequence"/>
</dbReference>
<proteinExistence type="predicted"/>
<dbReference type="eggNOG" id="COG4585">
    <property type="taxonomic scope" value="Bacteria"/>
</dbReference>
<feature type="coiled-coil region" evidence="1">
    <location>
        <begin position="227"/>
        <end position="261"/>
    </location>
</feature>
<keyword evidence="4" id="KW-1185">Reference proteome</keyword>
<gene>
    <name evidence="3" type="ORF">CUS_7977</name>
</gene>
<keyword evidence="2" id="KW-0812">Transmembrane</keyword>
<keyword evidence="1" id="KW-0175">Coiled coil</keyword>
<dbReference type="RefSeq" id="WP_002848646.1">
    <property type="nucleotide sequence ID" value="NZ_ADKM02000062.1"/>
</dbReference>
<dbReference type="AlphaFoldDB" id="E9SAL5"/>
<keyword evidence="2" id="KW-0472">Membrane</keyword>
<feature type="transmembrane region" description="Helical" evidence="2">
    <location>
        <begin position="6"/>
        <end position="29"/>
    </location>
</feature>
<dbReference type="InterPro" id="IPR036890">
    <property type="entry name" value="HATPase_C_sf"/>
</dbReference>
<feature type="transmembrane region" description="Helical" evidence="2">
    <location>
        <begin position="41"/>
        <end position="60"/>
    </location>
</feature>